<feature type="compositionally biased region" description="Polar residues" evidence="1">
    <location>
        <begin position="28"/>
        <end position="37"/>
    </location>
</feature>
<accession>A0ABR0AX79</accession>
<gene>
    <name evidence="2" type="ORF">OUZ56_022708</name>
</gene>
<evidence type="ECO:0000313" key="2">
    <source>
        <dbReference type="EMBL" id="KAK4029742.1"/>
    </source>
</evidence>
<feature type="region of interest" description="Disordered" evidence="1">
    <location>
        <begin position="24"/>
        <end position="133"/>
    </location>
</feature>
<feature type="compositionally biased region" description="Basic and acidic residues" evidence="1">
    <location>
        <begin position="80"/>
        <end position="96"/>
    </location>
</feature>
<dbReference type="Proteomes" id="UP001234178">
    <property type="component" value="Unassembled WGS sequence"/>
</dbReference>
<proteinExistence type="predicted"/>
<protein>
    <submittedName>
        <fullName evidence="2">Uncharacterized protein</fullName>
    </submittedName>
</protein>
<feature type="compositionally biased region" description="Low complexity" evidence="1">
    <location>
        <begin position="56"/>
        <end position="78"/>
    </location>
</feature>
<comment type="caution">
    <text evidence="2">The sequence shown here is derived from an EMBL/GenBank/DDBJ whole genome shotgun (WGS) entry which is preliminary data.</text>
</comment>
<dbReference type="EMBL" id="JAOYFB010000039">
    <property type="protein sequence ID" value="KAK4029742.1"/>
    <property type="molecule type" value="Genomic_DNA"/>
</dbReference>
<name>A0ABR0AX79_9CRUS</name>
<organism evidence="2 3">
    <name type="scientific">Daphnia magna</name>
    <dbReference type="NCBI Taxonomy" id="35525"/>
    <lineage>
        <taxon>Eukaryota</taxon>
        <taxon>Metazoa</taxon>
        <taxon>Ecdysozoa</taxon>
        <taxon>Arthropoda</taxon>
        <taxon>Crustacea</taxon>
        <taxon>Branchiopoda</taxon>
        <taxon>Diplostraca</taxon>
        <taxon>Cladocera</taxon>
        <taxon>Anomopoda</taxon>
        <taxon>Daphniidae</taxon>
        <taxon>Daphnia</taxon>
    </lineage>
</organism>
<evidence type="ECO:0000256" key="1">
    <source>
        <dbReference type="SAM" id="MobiDB-lite"/>
    </source>
</evidence>
<keyword evidence="3" id="KW-1185">Reference proteome</keyword>
<reference evidence="2 3" key="1">
    <citation type="journal article" date="2023" name="Nucleic Acids Res.">
        <title>The hologenome of Daphnia magna reveals possible DNA methylation and microbiome-mediated evolution of the host genome.</title>
        <authorList>
            <person name="Chaturvedi A."/>
            <person name="Li X."/>
            <person name="Dhandapani V."/>
            <person name="Marshall H."/>
            <person name="Kissane S."/>
            <person name="Cuenca-Cambronero M."/>
            <person name="Asole G."/>
            <person name="Calvet F."/>
            <person name="Ruiz-Romero M."/>
            <person name="Marangio P."/>
            <person name="Guigo R."/>
            <person name="Rago D."/>
            <person name="Mirbahai L."/>
            <person name="Eastwood N."/>
            <person name="Colbourne J.K."/>
            <person name="Zhou J."/>
            <person name="Mallon E."/>
            <person name="Orsini L."/>
        </authorList>
    </citation>
    <scope>NUCLEOTIDE SEQUENCE [LARGE SCALE GENOMIC DNA]</scope>
    <source>
        <strain evidence="2">LRV0_1</strain>
    </source>
</reference>
<evidence type="ECO:0000313" key="3">
    <source>
        <dbReference type="Proteomes" id="UP001234178"/>
    </source>
</evidence>
<feature type="compositionally biased region" description="Basic and acidic residues" evidence="1">
    <location>
        <begin position="46"/>
        <end position="55"/>
    </location>
</feature>
<sequence>MVHRLLRYLYPFLSLSVSSYRLSSISSRPQEQGNTLRGGNPVDSGQQEKKEENQRRSLSGFTVFSSSGSHSSRSLIGSQPRRDTTARREKKERAKEANNNNNNLKIERERRVSSVVGGAHTTLEMTKPDVRNR</sequence>